<keyword evidence="3" id="KW-1185">Reference proteome</keyword>
<evidence type="ECO:0000313" key="3">
    <source>
        <dbReference type="Proteomes" id="UP000014500"/>
    </source>
</evidence>
<dbReference type="SMART" id="SM00061">
    <property type="entry name" value="MATH"/>
    <property type="match status" value="1"/>
</dbReference>
<dbReference type="Pfam" id="PF22486">
    <property type="entry name" value="MATH_2"/>
    <property type="match status" value="1"/>
</dbReference>
<proteinExistence type="predicted"/>
<dbReference type="STRING" id="126957.T1JD63"/>
<feature type="domain" description="MATH" evidence="1">
    <location>
        <begin position="33"/>
        <end position="179"/>
    </location>
</feature>
<reference evidence="3" key="1">
    <citation type="submission" date="2011-05" db="EMBL/GenBank/DDBJ databases">
        <authorList>
            <person name="Richards S.R."/>
            <person name="Qu J."/>
            <person name="Jiang H."/>
            <person name="Jhangiani S.N."/>
            <person name="Agravi P."/>
            <person name="Goodspeed R."/>
            <person name="Gross S."/>
            <person name="Mandapat C."/>
            <person name="Jackson L."/>
            <person name="Mathew T."/>
            <person name="Pu L."/>
            <person name="Thornton R."/>
            <person name="Saada N."/>
            <person name="Wilczek-Boney K.B."/>
            <person name="Lee S."/>
            <person name="Kovar C."/>
            <person name="Wu Y."/>
            <person name="Scherer S.E."/>
            <person name="Worley K.C."/>
            <person name="Muzny D.M."/>
            <person name="Gibbs R."/>
        </authorList>
    </citation>
    <scope>NUCLEOTIDE SEQUENCE</scope>
    <source>
        <strain evidence="3">Brora</strain>
    </source>
</reference>
<dbReference type="eggNOG" id="KOG0297">
    <property type="taxonomic scope" value="Eukaryota"/>
</dbReference>
<sequence>MLKWKPLAQNKMSLKSVQLKTKMQQDLAAKFSSFQYVWKVENFSRHQDEAILGKQLEVYSDPFYSSQFGYKMRLKMYPNGSLNGKGTHLSMFLQVMKGPNDPILNWPIQYSGQLSVLDQLKCKHHYSGKFKTDLTKCKEYFNKPLNDNNQGYGYQIFIALDALTPMYLIEDTVFFKLDLMICS</sequence>
<accession>T1JD63</accession>
<dbReference type="Gene3D" id="2.60.210.10">
    <property type="entry name" value="Apoptosis, Tumor Necrosis Factor Receptor Associated Protein 2, Chain A"/>
    <property type="match status" value="1"/>
</dbReference>
<name>T1JD63_STRMM</name>
<dbReference type="GO" id="GO:0043122">
    <property type="term" value="P:regulation of canonical NF-kappaB signal transduction"/>
    <property type="evidence" value="ECO:0007669"/>
    <property type="project" value="TreeGrafter"/>
</dbReference>
<dbReference type="PANTHER" id="PTHR10131">
    <property type="entry name" value="TNF RECEPTOR ASSOCIATED FACTOR"/>
    <property type="match status" value="1"/>
</dbReference>
<dbReference type="SUPFAM" id="SSF49599">
    <property type="entry name" value="TRAF domain-like"/>
    <property type="match status" value="1"/>
</dbReference>
<dbReference type="PROSITE" id="PS50144">
    <property type="entry name" value="MATH"/>
    <property type="match status" value="1"/>
</dbReference>
<organism evidence="2 3">
    <name type="scientific">Strigamia maritima</name>
    <name type="common">European centipede</name>
    <name type="synonym">Geophilus maritimus</name>
    <dbReference type="NCBI Taxonomy" id="126957"/>
    <lineage>
        <taxon>Eukaryota</taxon>
        <taxon>Metazoa</taxon>
        <taxon>Ecdysozoa</taxon>
        <taxon>Arthropoda</taxon>
        <taxon>Myriapoda</taxon>
        <taxon>Chilopoda</taxon>
        <taxon>Pleurostigmophora</taxon>
        <taxon>Geophilomorpha</taxon>
        <taxon>Linotaeniidae</taxon>
        <taxon>Strigamia</taxon>
    </lineage>
</organism>
<dbReference type="InterPro" id="IPR002083">
    <property type="entry name" value="MATH/TRAF_dom"/>
</dbReference>
<reference evidence="2" key="2">
    <citation type="submission" date="2015-02" db="UniProtKB">
        <authorList>
            <consortium name="EnsemblMetazoa"/>
        </authorList>
    </citation>
    <scope>IDENTIFICATION</scope>
</reference>
<dbReference type="HOGENOM" id="CLU_122104_0_0_1"/>
<dbReference type="OMA" id="ESKSCEH"/>
<protein>
    <recommendedName>
        <fullName evidence="1">MATH domain-containing protein</fullName>
    </recommendedName>
</protein>
<dbReference type="PhylomeDB" id="T1JD63"/>
<dbReference type="Proteomes" id="UP000014500">
    <property type="component" value="Unassembled WGS sequence"/>
</dbReference>
<evidence type="ECO:0000259" key="1">
    <source>
        <dbReference type="PROSITE" id="PS50144"/>
    </source>
</evidence>
<evidence type="ECO:0000313" key="2">
    <source>
        <dbReference type="EnsemblMetazoa" id="SMAR011738-PA"/>
    </source>
</evidence>
<dbReference type="EnsemblMetazoa" id="SMAR011738-RA">
    <property type="protein sequence ID" value="SMAR011738-PA"/>
    <property type="gene ID" value="SMAR011738"/>
</dbReference>
<dbReference type="PANTHER" id="PTHR10131:SF94">
    <property type="entry name" value="TNF RECEPTOR-ASSOCIATED FACTOR 4"/>
    <property type="match status" value="1"/>
</dbReference>
<dbReference type="AlphaFoldDB" id="T1JD63"/>
<dbReference type="InterPro" id="IPR008974">
    <property type="entry name" value="TRAF-like"/>
</dbReference>
<dbReference type="EMBL" id="JH432098">
    <property type="status" value="NOT_ANNOTATED_CDS"/>
    <property type="molecule type" value="Genomic_DNA"/>
</dbReference>